<organism evidence="2 3">
    <name type="scientific">Solanum verrucosum</name>
    <dbReference type="NCBI Taxonomy" id="315347"/>
    <lineage>
        <taxon>Eukaryota</taxon>
        <taxon>Viridiplantae</taxon>
        <taxon>Streptophyta</taxon>
        <taxon>Embryophyta</taxon>
        <taxon>Tracheophyta</taxon>
        <taxon>Spermatophyta</taxon>
        <taxon>Magnoliopsida</taxon>
        <taxon>eudicotyledons</taxon>
        <taxon>Gunneridae</taxon>
        <taxon>Pentapetalae</taxon>
        <taxon>asterids</taxon>
        <taxon>lamiids</taxon>
        <taxon>Solanales</taxon>
        <taxon>Solanaceae</taxon>
        <taxon>Solanoideae</taxon>
        <taxon>Solaneae</taxon>
        <taxon>Solanum</taxon>
    </lineage>
</organism>
<dbReference type="AlphaFoldDB" id="A0AAF0UHI6"/>
<feature type="non-terminal residue" evidence="2">
    <location>
        <position position="1"/>
    </location>
</feature>
<keyword evidence="3" id="KW-1185">Reference proteome</keyword>
<dbReference type="InterPro" id="IPR056924">
    <property type="entry name" value="SH3_Tf2-1"/>
</dbReference>
<name>A0AAF0UHI6_SOLVR</name>
<feature type="domain" description="Tf2-1-like SH3-like" evidence="1">
    <location>
        <begin position="111"/>
        <end position="161"/>
    </location>
</feature>
<dbReference type="Pfam" id="PF24626">
    <property type="entry name" value="SH3_Tf2-1"/>
    <property type="match status" value="1"/>
</dbReference>
<sequence length="161" mass="18216">GVLASIEVNPTFIEEIKAKKFEDVELIKLKSKVVSGETLYATLDADGVLSFRGRICVPRVCDLIQSVLVESHGFWEALERVRRIQDKLMATQSRQKKYAYHKVMVMLFQVGDNVLLKVSHMKGVMRFFKKGKLSPRYIGTFEILDGMGTMANKLALSPNFS</sequence>
<accession>A0AAF0UHI6</accession>
<reference evidence="2" key="1">
    <citation type="submission" date="2023-08" db="EMBL/GenBank/DDBJ databases">
        <title>A de novo genome assembly of Solanum verrucosum Schlechtendal, a Mexican diploid species geographically isolated from the other diploid A-genome species in potato relatives.</title>
        <authorList>
            <person name="Hosaka K."/>
        </authorList>
    </citation>
    <scope>NUCLEOTIDE SEQUENCE</scope>
    <source>
        <tissue evidence="2">Young leaves</tissue>
    </source>
</reference>
<dbReference type="EMBL" id="CP133620">
    <property type="protein sequence ID" value="WMV46418.1"/>
    <property type="molecule type" value="Genomic_DNA"/>
</dbReference>
<dbReference type="PANTHER" id="PTHR46148:SF60">
    <property type="entry name" value="CHROMO DOMAIN-CONTAINING PROTEIN"/>
    <property type="match status" value="1"/>
</dbReference>
<dbReference type="Proteomes" id="UP001234989">
    <property type="component" value="Chromosome 9"/>
</dbReference>
<gene>
    <name evidence="2" type="ORF">MTR67_039803</name>
</gene>
<protein>
    <recommendedName>
        <fullName evidence="1">Tf2-1-like SH3-like domain-containing protein</fullName>
    </recommendedName>
</protein>
<evidence type="ECO:0000313" key="2">
    <source>
        <dbReference type="EMBL" id="WMV46418.1"/>
    </source>
</evidence>
<proteinExistence type="predicted"/>
<dbReference type="PANTHER" id="PTHR46148">
    <property type="entry name" value="CHROMO DOMAIN-CONTAINING PROTEIN"/>
    <property type="match status" value="1"/>
</dbReference>
<evidence type="ECO:0000259" key="1">
    <source>
        <dbReference type="Pfam" id="PF24626"/>
    </source>
</evidence>
<evidence type="ECO:0000313" key="3">
    <source>
        <dbReference type="Proteomes" id="UP001234989"/>
    </source>
</evidence>